<evidence type="ECO:0000313" key="1">
    <source>
        <dbReference type="EMBL" id="MBE8431733.1"/>
    </source>
</evidence>
<protein>
    <submittedName>
        <fullName evidence="1">Tetratricopeptide repeat protein</fullName>
    </submittedName>
</protein>
<organism evidence="1 2">
    <name type="scientific">Leptospira interrogans serovar Pomona</name>
    <dbReference type="NCBI Taxonomy" id="44276"/>
    <lineage>
        <taxon>Bacteria</taxon>
        <taxon>Pseudomonadati</taxon>
        <taxon>Spirochaetota</taxon>
        <taxon>Spirochaetia</taxon>
        <taxon>Leptospirales</taxon>
        <taxon>Leptospiraceae</taxon>
        <taxon>Leptospira</taxon>
    </lineage>
</organism>
<comment type="caution">
    <text evidence="1">The sequence shown here is derived from an EMBL/GenBank/DDBJ whole genome shotgun (WGS) entry which is preliminary data.</text>
</comment>
<reference evidence="1" key="1">
    <citation type="submission" date="2020-10" db="EMBL/GenBank/DDBJ databases">
        <title>New Zealand Leptospira genomics.</title>
        <authorList>
            <person name="Wilkinson D.A."/>
            <person name="Nisa S."/>
            <person name="Moinet M."/>
            <person name="Benschop J."/>
        </authorList>
    </citation>
    <scope>NUCLEOTIDE SEQUENCE</scope>
    <source>
        <strain evidence="1">ESR8</strain>
    </source>
</reference>
<evidence type="ECO:0000313" key="2">
    <source>
        <dbReference type="Proteomes" id="UP000644282"/>
    </source>
</evidence>
<accession>A0AA41BKB0</accession>
<proteinExistence type="predicted"/>
<dbReference type="Gene3D" id="1.25.40.10">
    <property type="entry name" value="Tetratricopeptide repeat domain"/>
    <property type="match status" value="1"/>
</dbReference>
<dbReference type="Proteomes" id="UP000644282">
    <property type="component" value="Unassembled WGS sequence"/>
</dbReference>
<dbReference type="SUPFAM" id="SSF48452">
    <property type="entry name" value="TPR-like"/>
    <property type="match status" value="1"/>
</dbReference>
<dbReference type="AlphaFoldDB" id="A0AA41BKB0"/>
<gene>
    <name evidence="1" type="ORF">IQB77_18190</name>
</gene>
<dbReference type="EMBL" id="JADDXF010000057">
    <property type="protein sequence ID" value="MBE8431733.1"/>
    <property type="molecule type" value="Genomic_DNA"/>
</dbReference>
<sequence>MSKKGFKRFVDIDRPVQAIYYDLIEKLDSFDNLRKDKELRKLMMKDPDFLDSYLVLYELFIHLGKYEEAASLLDRAFGNALRLIVDQNGTWPDELMWGYLENRHIIRTLFTKAVTLWEKNENVLSLSIFRHLLRMNLNDNVGAREYILSIRLGETLDEFERRDSSNDNWFWKNYKKFPEEFSEWEEANKDNLS</sequence>
<dbReference type="RefSeq" id="WP_000037426.1">
    <property type="nucleotide sequence ID" value="NZ_CP186594.1"/>
</dbReference>
<dbReference type="InterPro" id="IPR011990">
    <property type="entry name" value="TPR-like_helical_dom_sf"/>
</dbReference>
<name>A0AA41BKB0_LEPIR</name>